<evidence type="ECO:0000259" key="4">
    <source>
        <dbReference type="Pfam" id="PF02114"/>
    </source>
</evidence>
<protein>
    <submittedName>
        <fullName evidence="5">Phosducin-like protein</fullName>
    </submittedName>
</protein>
<dbReference type="PRINTS" id="PR00677">
    <property type="entry name" value="PHOSDUCIN"/>
</dbReference>
<dbReference type="InterPro" id="IPR036249">
    <property type="entry name" value="Thioredoxin-like_sf"/>
</dbReference>
<dbReference type="STRING" id="520822.A0A195AZ49"/>
<dbReference type="EMBL" id="KQ976697">
    <property type="protein sequence ID" value="KYM77518.1"/>
    <property type="molecule type" value="Genomic_DNA"/>
</dbReference>
<gene>
    <name evidence="5" type="ORF">ALC53_12012</name>
</gene>
<feature type="compositionally biased region" description="Basic and acidic residues" evidence="3">
    <location>
        <begin position="30"/>
        <end position="40"/>
    </location>
</feature>
<evidence type="ECO:0000313" key="5">
    <source>
        <dbReference type="EMBL" id="KYM77518.1"/>
    </source>
</evidence>
<dbReference type="PANTHER" id="PTHR46052:SF1">
    <property type="entry name" value="PHOSDUCIN-LIKE PROTEIN"/>
    <property type="match status" value="1"/>
</dbReference>
<accession>A0A195AZ49</accession>
<proteinExistence type="inferred from homology"/>
<dbReference type="SUPFAM" id="SSF52833">
    <property type="entry name" value="Thioredoxin-like"/>
    <property type="match status" value="1"/>
</dbReference>
<evidence type="ECO:0000256" key="3">
    <source>
        <dbReference type="SAM" id="MobiDB-lite"/>
    </source>
</evidence>
<evidence type="ECO:0000256" key="2">
    <source>
        <dbReference type="ARBA" id="ARBA00022553"/>
    </source>
</evidence>
<dbReference type="AlphaFoldDB" id="A0A195AZ49"/>
<dbReference type="PANTHER" id="PTHR46052">
    <property type="entry name" value="PHOSDUCIN-LIKE PROTEIN"/>
    <property type="match status" value="1"/>
</dbReference>
<dbReference type="CDD" id="cd02987">
    <property type="entry name" value="Phd_like_Phd"/>
    <property type="match status" value="1"/>
</dbReference>
<name>A0A195AZ49_9HYME</name>
<feature type="region of interest" description="Disordered" evidence="3">
    <location>
        <begin position="18"/>
        <end position="66"/>
    </location>
</feature>
<dbReference type="Gene3D" id="3.40.30.10">
    <property type="entry name" value="Glutaredoxin"/>
    <property type="match status" value="1"/>
</dbReference>
<evidence type="ECO:0000256" key="1">
    <source>
        <dbReference type="ARBA" id="ARBA00009686"/>
    </source>
</evidence>
<keyword evidence="6" id="KW-1185">Reference proteome</keyword>
<reference evidence="5 6" key="1">
    <citation type="submission" date="2015-09" db="EMBL/GenBank/DDBJ databases">
        <title>Atta colombica WGS genome.</title>
        <authorList>
            <person name="Nygaard S."/>
            <person name="Hu H."/>
            <person name="Boomsma J."/>
            <person name="Zhang G."/>
        </authorList>
    </citation>
    <scope>NUCLEOTIDE SEQUENCE [LARGE SCALE GENOMIC DNA]</scope>
    <source>
        <strain evidence="5">Treedump-2</strain>
        <tissue evidence="5">Whole body</tissue>
    </source>
</reference>
<dbReference type="Proteomes" id="UP000078540">
    <property type="component" value="Unassembled WGS sequence"/>
</dbReference>
<comment type="similarity">
    <text evidence="1">Belongs to the phosducin family.</text>
</comment>
<dbReference type="GO" id="GO:0008277">
    <property type="term" value="P:regulation of G protein-coupled receptor signaling pathway"/>
    <property type="evidence" value="ECO:0007669"/>
    <property type="project" value="InterPro"/>
</dbReference>
<dbReference type="InterPro" id="IPR051499">
    <property type="entry name" value="Phosducin-like_reg"/>
</dbReference>
<sequence length="284" mass="32291">MSTLEDKILGEKLHYYCSSSSEDDGNDSGDSDKECNDVKYTDNTAQYDAPSYSEWDGTSSNTGPKGVIKDWQRYKQLETEKRESQEKERLQLINKLSLTCRSTLDEEKEKLNETDPELANLLTDEFLLEYQKQRMKEMLAKTEKLCFGRVIDLENTDQFLQAIDGEDKSVIIIVHIYEDNVSGCEAMNGCLISLAEEYPYIKFCKILGSIAGLSKQFKKFGVPTLLVYKNGQVIGNFIHVTDHLGVDFYSSDVEAFLIEHGILADKNCRPLIVLKNDNRISDSE</sequence>
<feature type="domain" description="Phosducin" evidence="4">
    <location>
        <begin position="52"/>
        <end position="276"/>
    </location>
</feature>
<dbReference type="InterPro" id="IPR001200">
    <property type="entry name" value="Phosducin"/>
</dbReference>
<dbReference type="KEGG" id="acoc:108691730"/>
<evidence type="ECO:0000313" key="6">
    <source>
        <dbReference type="Proteomes" id="UP000078540"/>
    </source>
</evidence>
<dbReference type="OrthoDB" id="70588at2759"/>
<dbReference type="InterPro" id="IPR023196">
    <property type="entry name" value="Phosducin_N_dom_sf"/>
</dbReference>
<keyword evidence="2" id="KW-0597">Phosphoprotein</keyword>
<dbReference type="Pfam" id="PF02114">
    <property type="entry name" value="Phosducin"/>
    <property type="match status" value="1"/>
</dbReference>
<organism evidence="5 6">
    <name type="scientific">Atta colombica</name>
    <dbReference type="NCBI Taxonomy" id="520822"/>
    <lineage>
        <taxon>Eukaryota</taxon>
        <taxon>Metazoa</taxon>
        <taxon>Ecdysozoa</taxon>
        <taxon>Arthropoda</taxon>
        <taxon>Hexapoda</taxon>
        <taxon>Insecta</taxon>
        <taxon>Pterygota</taxon>
        <taxon>Neoptera</taxon>
        <taxon>Endopterygota</taxon>
        <taxon>Hymenoptera</taxon>
        <taxon>Apocrita</taxon>
        <taxon>Aculeata</taxon>
        <taxon>Formicoidea</taxon>
        <taxon>Formicidae</taxon>
        <taxon>Myrmicinae</taxon>
        <taxon>Atta</taxon>
    </lineage>
</organism>
<dbReference type="Gene3D" id="1.10.168.10">
    <property type="entry name" value="Phosducin, domain 2"/>
    <property type="match status" value="1"/>
</dbReference>
<dbReference type="InterPro" id="IPR024253">
    <property type="entry name" value="Phosducin_thioredoxin-like_dom"/>
</dbReference>